<protein>
    <submittedName>
        <fullName evidence="1">Uncharacterized protein</fullName>
    </submittedName>
</protein>
<dbReference type="Proteomes" id="UP000277279">
    <property type="component" value="Unassembled WGS sequence"/>
</dbReference>
<dbReference type="AlphaFoldDB" id="A0A427N9C0"/>
<proteinExistence type="predicted"/>
<organism evidence="1 2">
    <name type="scientific">Rhizobium pisi</name>
    <dbReference type="NCBI Taxonomy" id="574561"/>
    <lineage>
        <taxon>Bacteria</taxon>
        <taxon>Pseudomonadati</taxon>
        <taxon>Pseudomonadota</taxon>
        <taxon>Alphaproteobacteria</taxon>
        <taxon>Hyphomicrobiales</taxon>
        <taxon>Rhizobiaceae</taxon>
        <taxon>Rhizobium/Agrobacterium group</taxon>
        <taxon>Rhizobium</taxon>
    </lineage>
</organism>
<sequence>MRAHQKVMLLYPQRGKIDNPLELRDGEIGGCCPVRIASVILGDRNAIGKMRLMSASVGWFTNNHRFVRKWRKARDAHQTTCLKHPEPDTS</sequence>
<dbReference type="EMBL" id="RJJT01000001">
    <property type="protein sequence ID" value="RSB86640.1"/>
    <property type="molecule type" value="Genomic_DNA"/>
</dbReference>
<accession>A0A427N9C0</accession>
<name>A0A427N9C0_9HYPH</name>
<evidence type="ECO:0000313" key="2">
    <source>
        <dbReference type="Proteomes" id="UP000277279"/>
    </source>
</evidence>
<reference evidence="1 2" key="1">
    <citation type="submission" date="2018-11" db="EMBL/GenBank/DDBJ databases">
        <authorList>
            <person name="Huo Y."/>
        </authorList>
    </citation>
    <scope>NUCLEOTIDE SEQUENCE [LARGE SCALE GENOMIC DNA]</scope>
    <source>
        <strain evidence="1 2">DSM 30132</strain>
    </source>
</reference>
<evidence type="ECO:0000313" key="1">
    <source>
        <dbReference type="EMBL" id="RSB86640.1"/>
    </source>
</evidence>
<comment type="caution">
    <text evidence="1">The sequence shown here is derived from an EMBL/GenBank/DDBJ whole genome shotgun (WGS) entry which is preliminary data.</text>
</comment>
<gene>
    <name evidence="1" type="ORF">EFD55_01660</name>
</gene>